<dbReference type="AlphaFoldDB" id="A0A554VQW3"/>
<dbReference type="Proteomes" id="UP000318833">
    <property type="component" value="Unassembled WGS sequence"/>
</dbReference>
<accession>A0A554VQW3</accession>
<dbReference type="RefSeq" id="WP_109436873.1">
    <property type="nucleotide sequence ID" value="NZ_CANMIK010000005.1"/>
</dbReference>
<feature type="domain" description="Glycosyltransferase 2-like" evidence="1">
    <location>
        <begin position="4"/>
        <end position="144"/>
    </location>
</feature>
<comment type="caution">
    <text evidence="2">The sequence shown here is derived from an EMBL/GenBank/DDBJ whole genome shotgun (WGS) entry which is preliminary data.</text>
</comment>
<gene>
    <name evidence="2" type="ORF">FOF46_03265</name>
</gene>
<dbReference type="SUPFAM" id="SSF53448">
    <property type="entry name" value="Nucleotide-diphospho-sugar transferases"/>
    <property type="match status" value="1"/>
</dbReference>
<dbReference type="PANTHER" id="PTHR22916:SF3">
    <property type="entry name" value="UDP-GLCNAC:BETAGAL BETA-1,3-N-ACETYLGLUCOSAMINYLTRANSFERASE-LIKE PROTEIN 1"/>
    <property type="match status" value="1"/>
</dbReference>
<dbReference type="InterPro" id="IPR029044">
    <property type="entry name" value="Nucleotide-diphossugar_trans"/>
</dbReference>
<organism evidence="2 3">
    <name type="scientific">Aquimarina algiphila</name>
    <dbReference type="NCBI Taxonomy" id="2047982"/>
    <lineage>
        <taxon>Bacteria</taxon>
        <taxon>Pseudomonadati</taxon>
        <taxon>Bacteroidota</taxon>
        <taxon>Flavobacteriia</taxon>
        <taxon>Flavobacteriales</taxon>
        <taxon>Flavobacteriaceae</taxon>
        <taxon>Aquimarina</taxon>
    </lineage>
</organism>
<keyword evidence="3" id="KW-1185">Reference proteome</keyword>
<evidence type="ECO:0000313" key="3">
    <source>
        <dbReference type="Proteomes" id="UP000318833"/>
    </source>
</evidence>
<dbReference type="Gene3D" id="3.90.550.10">
    <property type="entry name" value="Spore Coat Polysaccharide Biosynthesis Protein SpsA, Chain A"/>
    <property type="match status" value="1"/>
</dbReference>
<dbReference type="GO" id="GO:0016758">
    <property type="term" value="F:hexosyltransferase activity"/>
    <property type="evidence" value="ECO:0007669"/>
    <property type="project" value="UniProtKB-ARBA"/>
</dbReference>
<name>A0A554VQW3_9FLAO</name>
<reference evidence="2 3" key="1">
    <citation type="submission" date="2019-07" db="EMBL/GenBank/DDBJ databases">
        <title>The draft genome sequence of Aquimarina algiphila M91.</title>
        <authorList>
            <person name="Meng X."/>
        </authorList>
    </citation>
    <scope>NUCLEOTIDE SEQUENCE [LARGE SCALE GENOMIC DNA]</scope>
    <source>
        <strain evidence="2 3">M91</strain>
    </source>
</reference>
<dbReference type="PANTHER" id="PTHR22916">
    <property type="entry name" value="GLYCOSYLTRANSFERASE"/>
    <property type="match status" value="1"/>
</dbReference>
<proteinExistence type="predicted"/>
<dbReference type="EMBL" id="VLNR01000004">
    <property type="protein sequence ID" value="TSE10878.1"/>
    <property type="molecule type" value="Genomic_DNA"/>
</dbReference>
<protein>
    <submittedName>
        <fullName evidence="2">Glycosyltransferase</fullName>
    </submittedName>
</protein>
<dbReference type="Pfam" id="PF00535">
    <property type="entry name" value="Glycos_transf_2"/>
    <property type="match status" value="1"/>
</dbReference>
<evidence type="ECO:0000313" key="2">
    <source>
        <dbReference type="EMBL" id="TSE10878.1"/>
    </source>
</evidence>
<dbReference type="OrthoDB" id="6307329at2"/>
<dbReference type="InterPro" id="IPR001173">
    <property type="entry name" value="Glyco_trans_2-like"/>
</dbReference>
<evidence type="ECO:0000259" key="1">
    <source>
        <dbReference type="Pfam" id="PF00535"/>
    </source>
</evidence>
<sequence length="292" mass="34689">MKFSIITITYNRANLIIETIESILKQTYQNFELLIIDDGSTDHTEDVITSYQKKNKDKIQYIKSEKIGIPSKLRNIGLRQASGEIITILDSDDIWLEEKLEQMYNIFAQQKDVKFVIHNLQHFTQIDNLKPPFYNYKNSFYKDVLKEILICEILAFPIFSMRSSIMDEIGLFDEDVIEGQHDYYLKVATKYKIFYLNKSLTLMRRHENNYTKKSDVIHCLDAITSYDKLRKNNLLNKKQYQLASNFMNYKIAEFYFQQNEKQKGIKYLNIISKNSSIFSKWYLKSKILKYIG</sequence>
<keyword evidence="2" id="KW-0808">Transferase</keyword>